<organism evidence="12 13">
    <name type="scientific">Patella caerulea</name>
    <name type="common">Rayed Mediterranean limpet</name>
    <dbReference type="NCBI Taxonomy" id="87958"/>
    <lineage>
        <taxon>Eukaryota</taxon>
        <taxon>Metazoa</taxon>
        <taxon>Spiralia</taxon>
        <taxon>Lophotrochozoa</taxon>
        <taxon>Mollusca</taxon>
        <taxon>Gastropoda</taxon>
        <taxon>Patellogastropoda</taxon>
        <taxon>Patelloidea</taxon>
        <taxon>Patellidae</taxon>
        <taxon>Patella</taxon>
    </lineage>
</organism>
<evidence type="ECO:0000256" key="6">
    <source>
        <dbReference type="ARBA" id="ARBA00025111"/>
    </source>
</evidence>
<comment type="function">
    <text evidence="9">Stores iron in a soluble, non-toxic, readily available form. Important for iron homeostasis. Iron is taken up in the ferrous form and deposited as ferric hydroxides after oxidation.</text>
</comment>
<feature type="chain" id="PRO_5042905634" description="Ferritin" evidence="10">
    <location>
        <begin position="20"/>
        <end position="240"/>
    </location>
</feature>
<dbReference type="Pfam" id="PF00210">
    <property type="entry name" value="Ferritin"/>
    <property type="match status" value="2"/>
</dbReference>
<proteinExistence type="inferred from homology"/>
<sequence>MKTLLVLLVAAVAAASASTDDDNFGYVSMVRQNYEMKVNNHLRRQVTLELMASYLYQSYASFFDRADIALPGVKKFFSESSKEEREHAEHLVEYINKRGGNMQFEDVKLIDACNTLSKEMKKENLQSGRQETCICFFMSQKREENNKRGDATCSSPVEDWRHALIALEDTLVIEKHVNSELLNIHKLASNNNDPHLTNFLEDVYLTEQVDAIKKLGGYITQLRKFTNDYKLGEYIFDQKL</sequence>
<dbReference type="GO" id="GO:0008198">
    <property type="term" value="F:ferrous iron binding"/>
    <property type="evidence" value="ECO:0007669"/>
    <property type="project" value="TreeGrafter"/>
</dbReference>
<feature type="signal peptide" evidence="10">
    <location>
        <begin position="1"/>
        <end position="19"/>
    </location>
</feature>
<evidence type="ECO:0000313" key="12">
    <source>
        <dbReference type="EMBL" id="KAK6174501.1"/>
    </source>
</evidence>
<dbReference type="InterPro" id="IPR012347">
    <property type="entry name" value="Ferritin-like"/>
</dbReference>
<feature type="binding site" evidence="8">
    <location>
        <position position="84"/>
    </location>
    <ligand>
        <name>Fe cation</name>
        <dbReference type="ChEBI" id="CHEBI:24875"/>
        <label>1</label>
    </ligand>
</feature>
<dbReference type="PROSITE" id="PS50905">
    <property type="entry name" value="FERRITIN_LIKE"/>
    <property type="match status" value="1"/>
</dbReference>
<evidence type="ECO:0000256" key="4">
    <source>
        <dbReference type="ARBA" id="ARBA00023002"/>
    </source>
</evidence>
<dbReference type="GO" id="GO:0005737">
    <property type="term" value="C:cytoplasm"/>
    <property type="evidence" value="ECO:0007669"/>
    <property type="project" value="TreeGrafter"/>
</dbReference>
<keyword evidence="4 9" id="KW-0560">Oxidoreductase</keyword>
<dbReference type="GO" id="GO:0006879">
    <property type="term" value="P:intracellular iron ion homeostasis"/>
    <property type="evidence" value="ECO:0007669"/>
    <property type="project" value="UniProtKB-KW"/>
</dbReference>
<dbReference type="GO" id="GO:0008199">
    <property type="term" value="F:ferric iron binding"/>
    <property type="evidence" value="ECO:0007669"/>
    <property type="project" value="InterPro"/>
</dbReference>
<feature type="binding site" evidence="8">
    <location>
        <position position="208"/>
    </location>
    <ligand>
        <name>Fe cation</name>
        <dbReference type="ChEBI" id="CHEBI:24875"/>
        <label>1</label>
    </ligand>
</feature>
<dbReference type="PANTHER" id="PTHR11431:SF75">
    <property type="entry name" value="FERRITIN"/>
    <property type="match status" value="1"/>
</dbReference>
<name>A0AAN8JEX7_PATCE</name>
<comment type="catalytic activity">
    <reaction evidence="7 9">
        <text>4 Fe(2+) + O2 + 4 H(+) = 4 Fe(3+) + 2 H2O</text>
        <dbReference type="Rhea" id="RHEA:11148"/>
        <dbReference type="ChEBI" id="CHEBI:15377"/>
        <dbReference type="ChEBI" id="CHEBI:15378"/>
        <dbReference type="ChEBI" id="CHEBI:15379"/>
        <dbReference type="ChEBI" id="CHEBI:29033"/>
        <dbReference type="ChEBI" id="CHEBI:29034"/>
        <dbReference type="EC" id="1.16.3.1"/>
    </reaction>
</comment>
<feature type="binding site" evidence="8">
    <location>
        <position position="174"/>
    </location>
    <ligand>
        <name>Fe cation</name>
        <dbReference type="ChEBI" id="CHEBI:24875"/>
        <label>1</label>
    </ligand>
</feature>
<gene>
    <name evidence="12" type="ORF">SNE40_017766</name>
</gene>
<evidence type="ECO:0000256" key="10">
    <source>
        <dbReference type="SAM" id="SignalP"/>
    </source>
</evidence>
<dbReference type="InterPro" id="IPR009040">
    <property type="entry name" value="Ferritin-like_diiron"/>
</dbReference>
<dbReference type="CDD" id="cd01056">
    <property type="entry name" value="Euk_Ferritin"/>
    <property type="match status" value="1"/>
</dbReference>
<protein>
    <recommendedName>
        <fullName evidence="9">Ferritin</fullName>
        <ecNumber evidence="9">1.16.3.1</ecNumber>
    </recommendedName>
</protein>
<keyword evidence="2 9" id="KW-0409">Iron storage</keyword>
<evidence type="ECO:0000256" key="1">
    <source>
        <dbReference type="ARBA" id="ARBA00007513"/>
    </source>
</evidence>
<dbReference type="GO" id="GO:0006826">
    <property type="term" value="P:iron ion transport"/>
    <property type="evidence" value="ECO:0007669"/>
    <property type="project" value="InterPro"/>
</dbReference>
<accession>A0AAN8JEX7</accession>
<feature type="domain" description="Ferritin-like diiron" evidence="11">
    <location>
        <begin position="32"/>
        <end position="226"/>
    </location>
</feature>
<feature type="binding site" evidence="8">
    <location>
        <position position="87"/>
    </location>
    <ligand>
        <name>Fe cation</name>
        <dbReference type="ChEBI" id="CHEBI:24875"/>
        <label>1</label>
    </ligand>
</feature>
<evidence type="ECO:0000256" key="5">
    <source>
        <dbReference type="ARBA" id="ARBA00023004"/>
    </source>
</evidence>
<evidence type="ECO:0000256" key="3">
    <source>
        <dbReference type="ARBA" id="ARBA00022723"/>
    </source>
</evidence>
<comment type="similarity">
    <text evidence="1 9">Belongs to the ferritin family.</text>
</comment>
<reference evidence="12 13" key="1">
    <citation type="submission" date="2024-01" db="EMBL/GenBank/DDBJ databases">
        <title>The genome of the rayed Mediterranean limpet Patella caerulea (Linnaeus, 1758).</title>
        <authorList>
            <person name="Anh-Thu Weber A."/>
            <person name="Halstead-Nussloch G."/>
        </authorList>
    </citation>
    <scope>NUCLEOTIDE SEQUENCE [LARGE SCALE GENOMIC DNA]</scope>
    <source>
        <strain evidence="12">AATW-2023a</strain>
        <tissue evidence="12">Whole specimen</tissue>
    </source>
</reference>
<dbReference type="InterPro" id="IPR001519">
    <property type="entry name" value="Ferritin"/>
</dbReference>
<evidence type="ECO:0000256" key="9">
    <source>
        <dbReference type="RuleBase" id="RU361145"/>
    </source>
</evidence>
<dbReference type="EC" id="1.16.3.1" evidence="9"/>
<dbReference type="InterPro" id="IPR009078">
    <property type="entry name" value="Ferritin-like_SF"/>
</dbReference>
<comment type="caution">
    <text evidence="12">The sequence shown here is derived from an EMBL/GenBank/DDBJ whole genome shotgun (WGS) entry which is preliminary data.</text>
</comment>
<keyword evidence="10" id="KW-0732">Signal</keyword>
<comment type="function">
    <text evidence="6">Stores iron in a soluble, non-toxic, readily available form. Important for iron homeostasis. Has ferroxidase activity. Iron is taken up in the ferrous form and deposited as ferric hydroxides after oxidation.</text>
</comment>
<keyword evidence="5 8" id="KW-0408">Iron</keyword>
<dbReference type="Gene3D" id="1.20.1260.10">
    <property type="match status" value="1"/>
</dbReference>
<evidence type="ECO:0000259" key="11">
    <source>
        <dbReference type="PROSITE" id="PS50905"/>
    </source>
</evidence>
<evidence type="ECO:0000256" key="8">
    <source>
        <dbReference type="PIRSR" id="PIRSR601519-1"/>
    </source>
</evidence>
<dbReference type="GO" id="GO:0004322">
    <property type="term" value="F:ferroxidase activity"/>
    <property type="evidence" value="ECO:0007669"/>
    <property type="project" value="UniProtKB-EC"/>
</dbReference>
<keyword evidence="3 8" id="KW-0479">Metal-binding</keyword>
<evidence type="ECO:0000313" key="13">
    <source>
        <dbReference type="Proteomes" id="UP001347796"/>
    </source>
</evidence>
<dbReference type="InterPro" id="IPR008331">
    <property type="entry name" value="Ferritin_DPS_dom"/>
</dbReference>
<evidence type="ECO:0000256" key="2">
    <source>
        <dbReference type="ARBA" id="ARBA00022434"/>
    </source>
</evidence>
<dbReference type="SUPFAM" id="SSF47240">
    <property type="entry name" value="Ferritin-like"/>
    <property type="match status" value="1"/>
</dbReference>
<dbReference type="Proteomes" id="UP001347796">
    <property type="component" value="Unassembled WGS sequence"/>
</dbReference>
<feature type="binding site" evidence="8">
    <location>
        <position position="49"/>
    </location>
    <ligand>
        <name>Fe cation</name>
        <dbReference type="ChEBI" id="CHEBI:24875"/>
        <label>1</label>
    </ligand>
</feature>
<keyword evidence="13" id="KW-1185">Reference proteome</keyword>
<dbReference type="PANTHER" id="PTHR11431">
    <property type="entry name" value="FERRITIN"/>
    <property type="match status" value="1"/>
</dbReference>
<dbReference type="AlphaFoldDB" id="A0AAN8JEX7"/>
<evidence type="ECO:0000256" key="7">
    <source>
        <dbReference type="ARBA" id="ARBA00047990"/>
    </source>
</evidence>
<dbReference type="EMBL" id="JAZGQO010000011">
    <property type="protein sequence ID" value="KAK6174501.1"/>
    <property type="molecule type" value="Genomic_DNA"/>
</dbReference>